<keyword evidence="3" id="KW-1185">Reference proteome</keyword>
<gene>
    <name evidence="2" type="ORF">N0F65_004130</name>
</gene>
<organism evidence="2 3">
    <name type="scientific">Lagenidium giganteum</name>
    <dbReference type="NCBI Taxonomy" id="4803"/>
    <lineage>
        <taxon>Eukaryota</taxon>
        <taxon>Sar</taxon>
        <taxon>Stramenopiles</taxon>
        <taxon>Oomycota</taxon>
        <taxon>Peronosporomycetes</taxon>
        <taxon>Pythiales</taxon>
        <taxon>Pythiaceae</taxon>
    </lineage>
</organism>
<dbReference type="EMBL" id="DAKRPA010000016">
    <property type="protein sequence ID" value="DBA03713.1"/>
    <property type="molecule type" value="Genomic_DNA"/>
</dbReference>
<dbReference type="Proteomes" id="UP001146120">
    <property type="component" value="Unassembled WGS sequence"/>
</dbReference>
<dbReference type="InterPro" id="IPR013103">
    <property type="entry name" value="RVT_2"/>
</dbReference>
<reference evidence="2" key="1">
    <citation type="submission" date="2022-11" db="EMBL/GenBank/DDBJ databases">
        <authorList>
            <person name="Morgan W.R."/>
            <person name="Tartar A."/>
        </authorList>
    </citation>
    <scope>NUCLEOTIDE SEQUENCE</scope>
    <source>
        <strain evidence="2">ARSEF 373</strain>
    </source>
</reference>
<dbReference type="Pfam" id="PF07727">
    <property type="entry name" value="RVT_2"/>
    <property type="match status" value="1"/>
</dbReference>
<dbReference type="AlphaFoldDB" id="A0AAV2Z9U1"/>
<reference evidence="2" key="2">
    <citation type="journal article" date="2023" name="Microbiol Resour">
        <title>Decontamination and Annotation of the Draft Genome Sequence of the Oomycete Lagenidium giganteum ARSEF 373.</title>
        <authorList>
            <person name="Morgan W.R."/>
            <person name="Tartar A."/>
        </authorList>
    </citation>
    <scope>NUCLEOTIDE SEQUENCE</scope>
    <source>
        <strain evidence="2">ARSEF 373</strain>
    </source>
</reference>
<comment type="caution">
    <text evidence="2">The sequence shown here is derived from an EMBL/GenBank/DDBJ whole genome shotgun (WGS) entry which is preliminary data.</text>
</comment>
<evidence type="ECO:0000313" key="3">
    <source>
        <dbReference type="Proteomes" id="UP001146120"/>
    </source>
</evidence>
<sequence>MRSPQAKHWSEAMHTEMRQLTTKGVFRLIDQLSRGRRRLDTKWVYAIKHDKNGNIPRYTARLVAKGFTQVHGVDFFETFAPIARVGSLRLLLALAAQLNLRLW</sequence>
<name>A0AAV2Z9U1_9STRA</name>
<proteinExistence type="predicted"/>
<feature type="domain" description="Reverse transcriptase Ty1/copia-type" evidence="1">
    <location>
        <begin position="25"/>
        <end position="99"/>
    </location>
</feature>
<protein>
    <recommendedName>
        <fullName evidence="1">Reverse transcriptase Ty1/copia-type domain-containing protein</fullName>
    </recommendedName>
</protein>
<evidence type="ECO:0000313" key="2">
    <source>
        <dbReference type="EMBL" id="DBA03713.1"/>
    </source>
</evidence>
<evidence type="ECO:0000259" key="1">
    <source>
        <dbReference type="Pfam" id="PF07727"/>
    </source>
</evidence>
<accession>A0AAV2Z9U1</accession>